<feature type="domain" description="Pyrrolo-quinoline quinone repeat" evidence="1">
    <location>
        <begin position="237"/>
        <end position="346"/>
    </location>
</feature>
<dbReference type="Pfam" id="PF13360">
    <property type="entry name" value="PQQ_2"/>
    <property type="match status" value="1"/>
</dbReference>
<name>A0A934X073_9BACT</name>
<evidence type="ECO:0000313" key="2">
    <source>
        <dbReference type="EMBL" id="MBK6266102.1"/>
    </source>
</evidence>
<accession>A0A934X073</accession>
<dbReference type="SMART" id="SM00564">
    <property type="entry name" value="PQQ"/>
    <property type="match status" value="4"/>
</dbReference>
<dbReference type="Gene3D" id="2.130.10.10">
    <property type="entry name" value="YVTN repeat-like/Quinoprotein amine dehydrogenase"/>
    <property type="match status" value="2"/>
</dbReference>
<comment type="caution">
    <text evidence="2">The sequence shown here is derived from an EMBL/GenBank/DDBJ whole genome shotgun (WGS) entry which is preliminary data.</text>
</comment>
<proteinExistence type="predicted"/>
<dbReference type="AlphaFoldDB" id="A0A934X073"/>
<dbReference type="PANTHER" id="PTHR34512:SF30">
    <property type="entry name" value="OUTER MEMBRANE PROTEIN ASSEMBLY FACTOR BAMB"/>
    <property type="match status" value="1"/>
</dbReference>
<dbReference type="InterPro" id="IPR002372">
    <property type="entry name" value="PQQ_rpt_dom"/>
</dbReference>
<keyword evidence="3" id="KW-1185">Reference proteome</keyword>
<dbReference type="EMBL" id="JAEQBW010000006">
    <property type="protein sequence ID" value="MBK6266102.1"/>
    <property type="molecule type" value="Genomic_DNA"/>
</dbReference>
<evidence type="ECO:0000313" key="3">
    <source>
        <dbReference type="Proteomes" id="UP000611723"/>
    </source>
</evidence>
<protein>
    <submittedName>
        <fullName evidence="2">PQQ-binding-like beta-propeller repeat protein</fullName>
    </submittedName>
</protein>
<dbReference type="Proteomes" id="UP000611723">
    <property type="component" value="Unassembled WGS sequence"/>
</dbReference>
<dbReference type="RefSeq" id="WP_236587809.1">
    <property type="nucleotide sequence ID" value="NZ_JAEQBW010000006.1"/>
</dbReference>
<dbReference type="InterPro" id="IPR011047">
    <property type="entry name" value="Quinoprotein_ADH-like_sf"/>
</dbReference>
<dbReference type="InterPro" id="IPR018391">
    <property type="entry name" value="PQQ_b-propeller_rpt"/>
</dbReference>
<sequence>MSLLSSCNLFENKDSDKDSYQPLWEYNFDIGYFSSIDPVLYNDKVIFSALEEKKNDFSANSTLEAFDKSNGQLVWKWDETVKDSYDQFNNLRDSYLNGHILYISTGIDYAIDLNGGQTVHHIEEPKLNGQSFSGRDNYIFSSFLSYDEKKEIMKYTSLESFSWETLFEFENNDSSMYYVRHALFDNSFPGKVYFPYSRWSGGESRPHLLIYNFTEKSELLNVAISIQSGSHSIDYSPVLYGDRIFLSLSGLVACINKNSGELIWQKELNGNSSRSGILYTEDDGFYVNTEFYLYSIDPENGNILWQKESRAASRLQYHKGVIYYTGGTSLRAVDAITGESLMAIEAPSRAEDDGAFFQSVITIDHENDRIYTASYTHAYCYPTLR</sequence>
<reference evidence="2" key="1">
    <citation type="submission" date="2021-01" db="EMBL/GenBank/DDBJ databases">
        <title>Marivirga aurantiaca sp. nov., isolated from intertidal surface sediments.</title>
        <authorList>
            <person name="Zhang M."/>
        </authorList>
    </citation>
    <scope>NUCLEOTIDE SEQUENCE</scope>
    <source>
        <strain evidence="2">S37H4</strain>
    </source>
</reference>
<dbReference type="SUPFAM" id="SSF50969">
    <property type="entry name" value="YVTN repeat-like/Quinoprotein amine dehydrogenase"/>
    <property type="match status" value="1"/>
</dbReference>
<gene>
    <name evidence="2" type="ORF">JKA74_13745</name>
</gene>
<dbReference type="InterPro" id="IPR011044">
    <property type="entry name" value="Quino_amine_DH_bsu"/>
</dbReference>
<dbReference type="SUPFAM" id="SSF50998">
    <property type="entry name" value="Quinoprotein alcohol dehydrogenase-like"/>
    <property type="match status" value="1"/>
</dbReference>
<organism evidence="2 3">
    <name type="scientific">Marivirga aurantiaca</name>
    <dbReference type="NCBI Taxonomy" id="2802615"/>
    <lineage>
        <taxon>Bacteria</taxon>
        <taxon>Pseudomonadati</taxon>
        <taxon>Bacteroidota</taxon>
        <taxon>Cytophagia</taxon>
        <taxon>Cytophagales</taxon>
        <taxon>Marivirgaceae</taxon>
        <taxon>Marivirga</taxon>
    </lineage>
</organism>
<evidence type="ECO:0000259" key="1">
    <source>
        <dbReference type="Pfam" id="PF13360"/>
    </source>
</evidence>
<dbReference type="InterPro" id="IPR015943">
    <property type="entry name" value="WD40/YVTN_repeat-like_dom_sf"/>
</dbReference>
<dbReference type="PANTHER" id="PTHR34512">
    <property type="entry name" value="CELL SURFACE PROTEIN"/>
    <property type="match status" value="1"/>
</dbReference>